<dbReference type="InterPro" id="IPR017853">
    <property type="entry name" value="GH"/>
</dbReference>
<dbReference type="Gene3D" id="3.10.50.10">
    <property type="match status" value="1"/>
</dbReference>
<dbReference type="CDD" id="cd02879">
    <property type="entry name" value="GH18_plant_chitinase_class_V"/>
    <property type="match status" value="1"/>
</dbReference>
<dbReference type="PANTHER" id="PTHR11177:SF362">
    <property type="entry name" value="CLASS V CHITINASE-LIKE"/>
    <property type="match status" value="1"/>
</dbReference>
<dbReference type="InterPro" id="IPR011583">
    <property type="entry name" value="Chitinase_II/V-like_cat"/>
</dbReference>
<feature type="transmembrane region" description="Helical" evidence="1">
    <location>
        <begin position="374"/>
        <end position="398"/>
    </location>
</feature>
<dbReference type="InterPro" id="IPR001223">
    <property type="entry name" value="Glyco_hydro18_cat"/>
</dbReference>
<dbReference type="GO" id="GO:0005576">
    <property type="term" value="C:extracellular region"/>
    <property type="evidence" value="ECO:0007669"/>
    <property type="project" value="TreeGrafter"/>
</dbReference>
<dbReference type="GO" id="GO:0006032">
    <property type="term" value="P:chitin catabolic process"/>
    <property type="evidence" value="ECO:0007669"/>
    <property type="project" value="TreeGrafter"/>
</dbReference>
<comment type="caution">
    <text evidence="4">The sequence shown here is derived from an EMBL/GenBank/DDBJ whole genome shotgun (WGS) entry which is preliminary data.</text>
</comment>
<dbReference type="SUPFAM" id="SSF56112">
    <property type="entry name" value="Protein kinase-like (PK-like)"/>
    <property type="match status" value="1"/>
</dbReference>
<dbReference type="Proteomes" id="UP001459277">
    <property type="component" value="Unassembled WGS sequence"/>
</dbReference>
<evidence type="ECO:0000256" key="1">
    <source>
        <dbReference type="SAM" id="Phobius"/>
    </source>
</evidence>
<dbReference type="GO" id="GO:0008061">
    <property type="term" value="F:chitin binding"/>
    <property type="evidence" value="ECO:0007669"/>
    <property type="project" value="InterPro"/>
</dbReference>
<feature type="signal peptide" evidence="2">
    <location>
        <begin position="1"/>
        <end position="23"/>
    </location>
</feature>
<dbReference type="FunFam" id="3.10.50.10:FF:000015">
    <property type="entry name" value="Chitotriosidase-1"/>
    <property type="match status" value="1"/>
</dbReference>
<dbReference type="AlphaFoldDB" id="A0AAW2DUT7"/>
<accession>A0AAW2DUT7</accession>
<keyword evidence="2" id="KW-0732">Signal</keyword>
<feature type="domain" description="GH18" evidence="3">
    <location>
        <begin position="26"/>
        <end position="370"/>
    </location>
</feature>
<dbReference type="InterPro" id="IPR001245">
    <property type="entry name" value="Ser-Thr/Tyr_kinase_cat_dom"/>
</dbReference>
<dbReference type="SMART" id="SM00636">
    <property type="entry name" value="Glyco_18"/>
    <property type="match status" value="1"/>
</dbReference>
<dbReference type="Gene3D" id="3.20.20.80">
    <property type="entry name" value="Glycosidases"/>
    <property type="match status" value="1"/>
</dbReference>
<feature type="chain" id="PRO_5043565143" description="GH18 domain-containing protein" evidence="2">
    <location>
        <begin position="24"/>
        <end position="631"/>
    </location>
</feature>
<dbReference type="GO" id="GO:0005975">
    <property type="term" value="P:carbohydrate metabolic process"/>
    <property type="evidence" value="ECO:0007669"/>
    <property type="project" value="InterPro"/>
</dbReference>
<dbReference type="PROSITE" id="PS51910">
    <property type="entry name" value="GH18_2"/>
    <property type="match status" value="1"/>
</dbReference>
<dbReference type="PANTHER" id="PTHR11177">
    <property type="entry name" value="CHITINASE"/>
    <property type="match status" value="1"/>
</dbReference>
<dbReference type="Pfam" id="PF07714">
    <property type="entry name" value="PK_Tyr_Ser-Thr"/>
    <property type="match status" value="1"/>
</dbReference>
<dbReference type="InterPro" id="IPR050314">
    <property type="entry name" value="Glycosyl_Hydrlase_18"/>
</dbReference>
<protein>
    <recommendedName>
        <fullName evidence="3">GH18 domain-containing protein</fullName>
    </recommendedName>
</protein>
<proteinExistence type="predicted"/>
<keyword evidence="1" id="KW-0472">Membrane</keyword>
<keyword evidence="1" id="KW-0812">Transmembrane</keyword>
<dbReference type="InterPro" id="IPR011009">
    <property type="entry name" value="Kinase-like_dom_sf"/>
</dbReference>
<name>A0AAW2DUT7_9ROSI</name>
<organism evidence="4 5">
    <name type="scientific">Lithocarpus litseifolius</name>
    <dbReference type="NCBI Taxonomy" id="425828"/>
    <lineage>
        <taxon>Eukaryota</taxon>
        <taxon>Viridiplantae</taxon>
        <taxon>Streptophyta</taxon>
        <taxon>Embryophyta</taxon>
        <taxon>Tracheophyta</taxon>
        <taxon>Spermatophyta</taxon>
        <taxon>Magnoliopsida</taxon>
        <taxon>eudicotyledons</taxon>
        <taxon>Gunneridae</taxon>
        <taxon>Pentapetalae</taxon>
        <taxon>rosids</taxon>
        <taxon>fabids</taxon>
        <taxon>Fagales</taxon>
        <taxon>Fagaceae</taxon>
        <taxon>Lithocarpus</taxon>
    </lineage>
</organism>
<keyword evidence="5" id="KW-1185">Reference proteome</keyword>
<dbReference type="InterPro" id="IPR029070">
    <property type="entry name" value="Chitinase_insertion_sf"/>
</dbReference>
<dbReference type="SUPFAM" id="SSF51445">
    <property type="entry name" value="(Trans)glycosidases"/>
    <property type="match status" value="1"/>
</dbReference>
<dbReference type="GO" id="GO:0004672">
    <property type="term" value="F:protein kinase activity"/>
    <property type="evidence" value="ECO:0007669"/>
    <property type="project" value="InterPro"/>
</dbReference>
<gene>
    <name evidence="4" type="ORF">SO802_000646</name>
</gene>
<keyword evidence="1" id="KW-1133">Transmembrane helix</keyword>
<dbReference type="EMBL" id="JAZDWU010000001">
    <property type="protein sequence ID" value="KAL0013577.1"/>
    <property type="molecule type" value="Genomic_DNA"/>
</dbReference>
<reference evidence="4 5" key="1">
    <citation type="submission" date="2024-01" db="EMBL/GenBank/DDBJ databases">
        <title>A telomere-to-telomere, gap-free genome of sweet tea (Lithocarpus litseifolius).</title>
        <authorList>
            <person name="Zhou J."/>
        </authorList>
    </citation>
    <scope>NUCLEOTIDE SEQUENCE [LARGE SCALE GENOMIC DNA]</scope>
    <source>
        <strain evidence="4">Zhou-2022a</strain>
        <tissue evidence="4">Leaf</tissue>
    </source>
</reference>
<sequence>MMSKIIIVLFHILLYSELKPSKAQTWIKSGYWFSGIGFPISDINSALFTHLICAFTDVNSSSYELSVSSSDEQYFSTFTNTVRQKNALVTTLLCIGGSNANYATLSSMVSSASYRKSFIDSSIKIARLYGFQGLDFSWVSANTNSDMTNMGLLFQDWRAAVNSEEKNSSQKDLILTASVHYSPDFDSVSFPVESIRSNLDWVHVNSYDYYDSLRSNFTRAHAALYDPLSPLNTDHGIGAWIGRGLSASKLVLALPFFGYAWTLKNPNDNGIGAPATGPAAIAIKDDGVMRYNRIKSYAQSNGAAIMYDATYVVNYCTVGSTWIGFDDVKAVRMKVSYARKKKLLGYVVWQVPFDDNWELSLAAQGEENNGRPKWRLLVIILTITTTVALLLCLLVYYLRMRKLKSKAKKLEPKVKNIAAAGDLNSNIPNLQVFSLADIEAATNKFSFENKLGEGGYGPVYKKDEHEANTDRIVGTYGYIPPEYARNGVYSTKSDVYSFGVLLLQIISGKRNACCHGLDENLNLLEYAYELWKEGKGMEFMNPTLDDTTSSCKLIRCLQIALLCVQENAIDRPSMLEVSSMLKNETIVVTNPKRPAFSTKRDEGDEKDSKLLALQLEIFSVDDSTITEVVAR</sequence>
<evidence type="ECO:0000313" key="5">
    <source>
        <dbReference type="Proteomes" id="UP001459277"/>
    </source>
</evidence>
<dbReference type="Pfam" id="PF00704">
    <property type="entry name" value="Glyco_hydro_18"/>
    <property type="match status" value="1"/>
</dbReference>
<evidence type="ECO:0000259" key="3">
    <source>
        <dbReference type="PROSITE" id="PS51910"/>
    </source>
</evidence>
<dbReference type="GO" id="GO:0004568">
    <property type="term" value="F:chitinase activity"/>
    <property type="evidence" value="ECO:0007669"/>
    <property type="project" value="TreeGrafter"/>
</dbReference>
<dbReference type="Gene3D" id="1.10.510.10">
    <property type="entry name" value="Transferase(Phosphotransferase) domain 1"/>
    <property type="match status" value="1"/>
</dbReference>
<evidence type="ECO:0000313" key="4">
    <source>
        <dbReference type="EMBL" id="KAL0013577.1"/>
    </source>
</evidence>
<evidence type="ECO:0000256" key="2">
    <source>
        <dbReference type="SAM" id="SignalP"/>
    </source>
</evidence>
<dbReference type="SUPFAM" id="SSF54556">
    <property type="entry name" value="Chitinase insertion domain"/>
    <property type="match status" value="1"/>
</dbReference>